<protein>
    <recommendedName>
        <fullName evidence="3 10">Lipid-A-disaccharide synthase</fullName>
        <ecNumber evidence="2 10">2.4.1.182</ecNumber>
    </recommendedName>
</protein>
<dbReference type="SUPFAM" id="SSF53756">
    <property type="entry name" value="UDP-Glycosyltransferase/glycogen phosphorylase"/>
    <property type="match status" value="1"/>
</dbReference>
<evidence type="ECO:0000256" key="2">
    <source>
        <dbReference type="ARBA" id="ARBA00012687"/>
    </source>
</evidence>
<dbReference type="InterPro" id="IPR003835">
    <property type="entry name" value="Glyco_trans_19"/>
</dbReference>
<evidence type="ECO:0000256" key="8">
    <source>
        <dbReference type="ARBA" id="ARBA00023098"/>
    </source>
</evidence>
<dbReference type="EC" id="2.4.1.182" evidence="2 10"/>
<keyword evidence="4" id="KW-0444">Lipid biosynthesis</keyword>
<dbReference type="GO" id="GO:0016020">
    <property type="term" value="C:membrane"/>
    <property type="evidence" value="ECO:0007669"/>
    <property type="project" value="GOC"/>
</dbReference>
<dbReference type="NCBIfam" id="TIGR00215">
    <property type="entry name" value="lpxB"/>
    <property type="match status" value="1"/>
</dbReference>
<keyword evidence="12" id="KW-1185">Reference proteome</keyword>
<keyword evidence="6 11" id="KW-0328">Glycosyltransferase</keyword>
<evidence type="ECO:0000256" key="7">
    <source>
        <dbReference type="ARBA" id="ARBA00022679"/>
    </source>
</evidence>
<dbReference type="GO" id="GO:0009245">
    <property type="term" value="P:lipid A biosynthetic process"/>
    <property type="evidence" value="ECO:0007669"/>
    <property type="project" value="UniProtKB-UniRule"/>
</dbReference>
<evidence type="ECO:0000256" key="9">
    <source>
        <dbReference type="ARBA" id="ARBA00048975"/>
    </source>
</evidence>
<evidence type="ECO:0000256" key="5">
    <source>
        <dbReference type="ARBA" id="ARBA00022556"/>
    </source>
</evidence>
<dbReference type="Pfam" id="PF02684">
    <property type="entry name" value="LpxB"/>
    <property type="match status" value="1"/>
</dbReference>
<comment type="function">
    <text evidence="1">Condensation of UDP-2,3-diacylglucosamine and 2,3-diacylglucosamine-1-phosphate to form lipid A disaccharide, a precursor of lipid A, a phosphorylated glycolipid that anchors the lipopolysaccharide to the outer membrane of the cell.</text>
</comment>
<dbReference type="PANTHER" id="PTHR30372">
    <property type="entry name" value="LIPID-A-DISACCHARIDE SYNTHASE"/>
    <property type="match status" value="1"/>
</dbReference>
<keyword evidence="5" id="KW-0441">Lipid A biosynthesis</keyword>
<organism evidence="11 12">
    <name type="scientific">Planktothrix tepida PCC 9214</name>
    <dbReference type="NCBI Taxonomy" id="671072"/>
    <lineage>
        <taxon>Bacteria</taxon>
        <taxon>Bacillati</taxon>
        <taxon>Cyanobacteriota</taxon>
        <taxon>Cyanophyceae</taxon>
        <taxon>Oscillatoriophycideae</taxon>
        <taxon>Oscillatoriales</taxon>
        <taxon>Microcoleaceae</taxon>
        <taxon>Planktothrix</taxon>
    </lineage>
</organism>
<evidence type="ECO:0000256" key="4">
    <source>
        <dbReference type="ARBA" id="ARBA00022516"/>
    </source>
</evidence>
<dbReference type="PANTHER" id="PTHR30372:SF4">
    <property type="entry name" value="LIPID-A-DISACCHARIDE SYNTHASE, MITOCHONDRIAL-RELATED"/>
    <property type="match status" value="1"/>
</dbReference>
<accession>A0A1J1LNL0</accession>
<sequence length="397" mass="44289">MVHKTPPIRIFISTGEVSGDLQGSLLIEALFRQAKKAGILIQIIALGGEKMASAGAKLLGNTTGIGSVGILESIPYIIPTYLMQKQVKHYLKEHPPDLVILIDYMGPNIGMGNFIKHNLPTIPIFYYIAPQEWVWSLGSKSTAQIVKLTNRILAIFPEEARYFQSKGAKVTWVGHPLLDRMKTAPSREESRRKLGIQPDEIAIALLPASRWQEIKYLMPILFEAAQQIQAKIPQVKFWIPLSLPEYKIAIETAIKTYQLNAVLVSTTSYYQTLEVLSAADLAIAKSGTVNLEIALLKVPQVVVYRVSALTAWVARHLLKFSIPFMSPTNLVQMQAIVPELLQEKATPENIVQEAIELLTNPQKRQEMLNQYQQMKQALGEEGVCDRAALEILKSLSL</sequence>
<keyword evidence="8" id="KW-0443">Lipid metabolism</keyword>
<keyword evidence="7 11" id="KW-0808">Transferase</keyword>
<gene>
    <name evidence="11" type="primary">lpxB</name>
    <name evidence="11" type="ORF">PL9214640164</name>
</gene>
<evidence type="ECO:0000256" key="10">
    <source>
        <dbReference type="NCBIfam" id="TIGR00215"/>
    </source>
</evidence>
<dbReference type="Gene3D" id="3.40.50.2000">
    <property type="entry name" value="Glycogen Phosphorylase B"/>
    <property type="match status" value="1"/>
</dbReference>
<dbReference type="AlphaFoldDB" id="A0A1J1LNL0"/>
<dbReference type="Proteomes" id="UP000184315">
    <property type="component" value="Unassembled WGS sequence"/>
</dbReference>
<comment type="catalytic activity">
    <reaction evidence="9">
        <text>a lipid X + a UDP-2-N,3-O-bis[(3R)-3-hydroxyacyl]-alpha-D-glucosamine = a lipid A disaccharide + UDP + H(+)</text>
        <dbReference type="Rhea" id="RHEA:67828"/>
        <dbReference type="ChEBI" id="CHEBI:15378"/>
        <dbReference type="ChEBI" id="CHEBI:58223"/>
        <dbReference type="ChEBI" id="CHEBI:137748"/>
        <dbReference type="ChEBI" id="CHEBI:176338"/>
        <dbReference type="ChEBI" id="CHEBI:176343"/>
        <dbReference type="EC" id="2.4.1.182"/>
    </reaction>
</comment>
<dbReference type="EMBL" id="CZDF01000171">
    <property type="protein sequence ID" value="CUR34157.1"/>
    <property type="molecule type" value="Genomic_DNA"/>
</dbReference>
<proteinExistence type="predicted"/>
<dbReference type="STRING" id="671072.PL9214640164"/>
<evidence type="ECO:0000256" key="1">
    <source>
        <dbReference type="ARBA" id="ARBA00002056"/>
    </source>
</evidence>
<name>A0A1J1LNL0_9CYAN</name>
<reference evidence="12" key="1">
    <citation type="submission" date="2015-10" db="EMBL/GenBank/DDBJ databases">
        <authorList>
            <person name="Regsiter A."/>
            <person name="william w."/>
        </authorList>
    </citation>
    <scope>NUCLEOTIDE SEQUENCE [LARGE SCALE GENOMIC DNA]</scope>
</reference>
<dbReference type="GO" id="GO:0005543">
    <property type="term" value="F:phospholipid binding"/>
    <property type="evidence" value="ECO:0007669"/>
    <property type="project" value="TreeGrafter"/>
</dbReference>
<dbReference type="RefSeq" id="WP_222425263.1">
    <property type="nucleotide sequence ID" value="NZ_LN889812.1"/>
</dbReference>
<evidence type="ECO:0000256" key="3">
    <source>
        <dbReference type="ARBA" id="ARBA00020902"/>
    </source>
</evidence>
<evidence type="ECO:0000313" key="12">
    <source>
        <dbReference type="Proteomes" id="UP000184315"/>
    </source>
</evidence>
<evidence type="ECO:0000313" key="11">
    <source>
        <dbReference type="EMBL" id="CUR34157.1"/>
    </source>
</evidence>
<dbReference type="GO" id="GO:0008915">
    <property type="term" value="F:lipid-A-disaccharide synthase activity"/>
    <property type="evidence" value="ECO:0007669"/>
    <property type="project" value="UniProtKB-UniRule"/>
</dbReference>
<evidence type="ECO:0000256" key="6">
    <source>
        <dbReference type="ARBA" id="ARBA00022676"/>
    </source>
</evidence>